<comment type="caution">
    <text evidence="2">The sequence shown here is derived from an EMBL/GenBank/DDBJ whole genome shotgun (WGS) entry which is preliminary data.</text>
</comment>
<accession>A0A553HV52</accession>
<keyword evidence="3" id="KW-1185">Reference proteome</keyword>
<dbReference type="EMBL" id="VFLP01000042">
    <property type="protein sequence ID" value="TRX91831.1"/>
    <property type="molecule type" value="Genomic_DNA"/>
</dbReference>
<organism evidence="2 3">
    <name type="scientific">Xylaria flabelliformis</name>
    <dbReference type="NCBI Taxonomy" id="2512241"/>
    <lineage>
        <taxon>Eukaryota</taxon>
        <taxon>Fungi</taxon>
        <taxon>Dikarya</taxon>
        <taxon>Ascomycota</taxon>
        <taxon>Pezizomycotina</taxon>
        <taxon>Sordariomycetes</taxon>
        <taxon>Xylariomycetidae</taxon>
        <taxon>Xylariales</taxon>
        <taxon>Xylariaceae</taxon>
        <taxon>Xylaria</taxon>
    </lineage>
</organism>
<dbReference type="AlphaFoldDB" id="A0A553HV52"/>
<name>A0A553HV52_9PEZI</name>
<evidence type="ECO:0000313" key="2">
    <source>
        <dbReference type="EMBL" id="TRX91831.1"/>
    </source>
</evidence>
<sequence length="296" mass="32165">MEDTLKPGMDSIDVELSKPSTNKEAQAYCATVISNLEGWRGWALPGAKEGGQITIIHLDTRVRRLENRDGINPPPPMDMPSWDSLSWRVARLHRKMLQAPVSRRLYSTPPHITATLELLRSTVASIGGVGPQSWAAFIGKEESLEGDGLVQAAAQFLCYLAGKRGYKTIGSFGLQETCIMALDLSLDVDANSGPQIIQVTKPKSMGAMPPKQVPLPVQKVCCGCCGCHCHSSSGPKPGVLRWATKKYYKEKQASRTGVKARIAGVFRRLAFWKRRCEDDTDSDASSTTSGSSSTVA</sequence>
<dbReference type="OrthoDB" id="5148843at2759"/>
<dbReference type="Proteomes" id="UP000319160">
    <property type="component" value="Unassembled WGS sequence"/>
</dbReference>
<evidence type="ECO:0000313" key="3">
    <source>
        <dbReference type="Proteomes" id="UP000319160"/>
    </source>
</evidence>
<reference evidence="3" key="1">
    <citation type="submission" date="2019-06" db="EMBL/GenBank/DDBJ databases">
        <title>Draft genome sequence of the griseofulvin-producing fungus Xylaria cubensis strain G536.</title>
        <authorList>
            <person name="Mead M.E."/>
            <person name="Raja H.A."/>
            <person name="Steenwyk J.L."/>
            <person name="Knowles S.L."/>
            <person name="Oberlies N.H."/>
            <person name="Rokas A."/>
        </authorList>
    </citation>
    <scope>NUCLEOTIDE SEQUENCE [LARGE SCALE GENOMIC DNA]</scope>
    <source>
        <strain evidence="3">G536</strain>
    </source>
</reference>
<proteinExistence type="predicted"/>
<feature type="compositionally biased region" description="Low complexity" evidence="1">
    <location>
        <begin position="283"/>
        <end position="296"/>
    </location>
</feature>
<gene>
    <name evidence="2" type="ORF">FHL15_007384</name>
</gene>
<feature type="region of interest" description="Disordered" evidence="1">
    <location>
        <begin position="277"/>
        <end position="296"/>
    </location>
</feature>
<evidence type="ECO:0000256" key="1">
    <source>
        <dbReference type="SAM" id="MobiDB-lite"/>
    </source>
</evidence>
<protein>
    <submittedName>
        <fullName evidence="2">Uncharacterized protein</fullName>
    </submittedName>
</protein>